<dbReference type="PROSITE" id="PS51935">
    <property type="entry name" value="NLPC_P60"/>
    <property type="match status" value="1"/>
</dbReference>
<sequence>MKFFITSLFFLFVFFGFSQEIQTHKVQKGETLYSISKKYKVSVAQLEELNPTAKKGLTVNAILQISEKKVTEQIIEHTVVAKETLFGLSKKYNISIEKIKKLNPSIELEGLKTGMILKISDANKKPITENKELEKPKVVFENSKNDTDKTVINATSQDVFHTVLPKETKYGLSKKYKISIAELEQLNPQIKSELSVGTRLLIRTAEKIIKEEIPNEIVTVEEIKPNSVEGLSKIEAVIATATSRIGTRYRSGGTDAAGFDCSGLMFSSFKTIAMELPRSSFEQAEIGMKIDKKLAQKGDLIFFATNGSSRINHVGLITEVTENDIKFVHSSTSSGVIISSVNESYYQKRFIQINRVITE</sequence>
<keyword evidence="6" id="KW-0788">Thiol protease</keyword>
<dbReference type="Pfam" id="PF01476">
    <property type="entry name" value="LysM"/>
    <property type="match status" value="3"/>
</dbReference>
<keyword evidence="5" id="KW-0378">Hydrolase</keyword>
<dbReference type="InterPro" id="IPR036779">
    <property type="entry name" value="LysM_dom_sf"/>
</dbReference>
<evidence type="ECO:0000256" key="3">
    <source>
        <dbReference type="ARBA" id="ARBA00022729"/>
    </source>
</evidence>
<evidence type="ECO:0000256" key="2">
    <source>
        <dbReference type="ARBA" id="ARBA00022670"/>
    </source>
</evidence>
<dbReference type="SMART" id="SM00257">
    <property type="entry name" value="LysM"/>
    <property type="match status" value="3"/>
</dbReference>
<dbReference type="Gene3D" id="3.10.350.10">
    <property type="entry name" value="LysM domain"/>
    <property type="match status" value="3"/>
</dbReference>
<reference evidence="9 10" key="1">
    <citation type="submission" date="2020-02" db="EMBL/GenBank/DDBJ databases">
        <authorList>
            <person name="Chen W.-M."/>
        </authorList>
    </citation>
    <scope>NUCLEOTIDE SEQUENCE [LARGE SCALE GENOMIC DNA]</scope>
    <source>
        <strain evidence="9 10">KDG-16</strain>
    </source>
</reference>
<keyword evidence="10" id="KW-1185">Reference proteome</keyword>
<dbReference type="EMBL" id="JAAJBT010000001">
    <property type="protein sequence ID" value="NHM00979.1"/>
    <property type="molecule type" value="Genomic_DNA"/>
</dbReference>
<evidence type="ECO:0000256" key="1">
    <source>
        <dbReference type="ARBA" id="ARBA00007074"/>
    </source>
</evidence>
<evidence type="ECO:0000256" key="5">
    <source>
        <dbReference type="ARBA" id="ARBA00022801"/>
    </source>
</evidence>
<dbReference type="CDD" id="cd00118">
    <property type="entry name" value="LysM"/>
    <property type="match status" value="3"/>
</dbReference>
<keyword evidence="4" id="KW-0677">Repeat</keyword>
<dbReference type="Pfam" id="PF00877">
    <property type="entry name" value="NLPC_P60"/>
    <property type="match status" value="1"/>
</dbReference>
<keyword evidence="3" id="KW-0732">Signal</keyword>
<evidence type="ECO:0000313" key="10">
    <source>
        <dbReference type="Proteomes" id="UP000800984"/>
    </source>
</evidence>
<evidence type="ECO:0000313" key="9">
    <source>
        <dbReference type="EMBL" id="NHM00979.1"/>
    </source>
</evidence>
<dbReference type="RefSeq" id="WP_166076010.1">
    <property type="nucleotide sequence ID" value="NZ_JAAJBT010000001.1"/>
</dbReference>
<dbReference type="InterPro" id="IPR000064">
    <property type="entry name" value="NLP_P60_dom"/>
</dbReference>
<feature type="domain" description="LysM" evidence="7">
    <location>
        <begin position="22"/>
        <end position="65"/>
    </location>
</feature>
<feature type="domain" description="LysM" evidence="7">
    <location>
        <begin position="159"/>
        <end position="202"/>
    </location>
</feature>
<evidence type="ECO:0000259" key="7">
    <source>
        <dbReference type="PROSITE" id="PS51782"/>
    </source>
</evidence>
<accession>A0ABX0I2F2</accession>
<dbReference type="SUPFAM" id="SSF54106">
    <property type="entry name" value="LysM domain"/>
    <property type="match status" value="3"/>
</dbReference>
<comment type="caution">
    <text evidence="9">The sequence shown here is derived from an EMBL/GenBank/DDBJ whole genome shotgun (WGS) entry which is preliminary data.</text>
</comment>
<dbReference type="PROSITE" id="PS51782">
    <property type="entry name" value="LYSM"/>
    <property type="match status" value="3"/>
</dbReference>
<evidence type="ECO:0000259" key="8">
    <source>
        <dbReference type="PROSITE" id="PS51935"/>
    </source>
</evidence>
<dbReference type="PANTHER" id="PTHR47360:SF1">
    <property type="entry name" value="ENDOPEPTIDASE NLPC-RELATED"/>
    <property type="match status" value="1"/>
</dbReference>
<gene>
    <name evidence="9" type="ORF">G4D72_02520</name>
</gene>
<protein>
    <submittedName>
        <fullName evidence="9">LysM peptidoglycan-binding domain-containing protein</fullName>
    </submittedName>
</protein>
<evidence type="ECO:0000256" key="4">
    <source>
        <dbReference type="ARBA" id="ARBA00022737"/>
    </source>
</evidence>
<dbReference type="SUPFAM" id="SSF54001">
    <property type="entry name" value="Cysteine proteinases"/>
    <property type="match status" value="1"/>
</dbReference>
<feature type="domain" description="NlpC/P60" evidence="8">
    <location>
        <begin position="231"/>
        <end position="357"/>
    </location>
</feature>
<dbReference type="InterPro" id="IPR018392">
    <property type="entry name" value="LysM"/>
</dbReference>
<dbReference type="PANTHER" id="PTHR47360">
    <property type="entry name" value="MUREIN DD-ENDOPEPTIDASE MEPS/MUREIN LD-CARBOXYPEPTIDASE"/>
    <property type="match status" value="1"/>
</dbReference>
<evidence type="ECO:0000256" key="6">
    <source>
        <dbReference type="ARBA" id="ARBA00022807"/>
    </source>
</evidence>
<proteinExistence type="inferred from homology"/>
<dbReference type="InterPro" id="IPR038765">
    <property type="entry name" value="Papain-like_cys_pep_sf"/>
</dbReference>
<dbReference type="InterPro" id="IPR052062">
    <property type="entry name" value="Murein_DD/LD_carboxypeptidase"/>
</dbReference>
<feature type="domain" description="LysM" evidence="7">
    <location>
        <begin position="75"/>
        <end position="119"/>
    </location>
</feature>
<dbReference type="Gene3D" id="3.90.1720.10">
    <property type="entry name" value="endopeptidase domain like (from Nostoc punctiforme)"/>
    <property type="match status" value="1"/>
</dbReference>
<dbReference type="Proteomes" id="UP000800984">
    <property type="component" value="Unassembled WGS sequence"/>
</dbReference>
<comment type="similarity">
    <text evidence="1">Belongs to the peptidase C40 family.</text>
</comment>
<name>A0ABX0I2F2_9FLAO</name>
<organism evidence="9 10">
    <name type="scientific">Flavobacterium difficile</name>
    <dbReference type="NCBI Taxonomy" id="2709659"/>
    <lineage>
        <taxon>Bacteria</taxon>
        <taxon>Pseudomonadati</taxon>
        <taxon>Bacteroidota</taxon>
        <taxon>Flavobacteriia</taxon>
        <taxon>Flavobacteriales</taxon>
        <taxon>Flavobacteriaceae</taxon>
        <taxon>Flavobacterium</taxon>
    </lineage>
</organism>
<keyword evidence="2" id="KW-0645">Protease</keyword>